<dbReference type="Pfam" id="PF11798">
    <property type="entry name" value="IMS_HHH"/>
    <property type="match status" value="1"/>
</dbReference>
<evidence type="ECO:0000313" key="8">
    <source>
        <dbReference type="Proteomes" id="UP000002363"/>
    </source>
</evidence>
<gene>
    <name evidence="7" type="ordered locus">ECL_B105</name>
</gene>
<reference evidence="7 8" key="1">
    <citation type="journal article" date="2010" name="J. Bacteriol.">
        <title>Complete genome sequence of Enterobacter cloacae subsp. cloacae type strain ATCC 13047.</title>
        <authorList>
            <person name="Ren Y."/>
            <person name="Ren Y."/>
            <person name="Zhou Z."/>
            <person name="Guo X."/>
            <person name="Li Y."/>
            <person name="Feng L."/>
            <person name="Wang L."/>
        </authorList>
    </citation>
    <scope>NUCLEOTIDE SEQUENCE [LARGE SCALE GENOMIC DNA]</scope>
    <source>
        <strain evidence="8">ATCC 13047 / DSM 30054 / NBRC 13535 / NCTC 10005 / WDCM 00083 / NCDC 279-56</strain>
        <plasmid evidence="7">pECL_B</plasmid>
    </source>
</reference>
<organism evidence="7 8">
    <name type="scientific">Enterobacter cloacae subsp. cloacae (strain ATCC 13047 / DSM 30054 / NBRC 13535 / NCTC 10005 / WDCM 00083 / NCDC 279-56)</name>
    <dbReference type="NCBI Taxonomy" id="716541"/>
    <lineage>
        <taxon>Bacteria</taxon>
        <taxon>Pseudomonadati</taxon>
        <taxon>Pseudomonadota</taxon>
        <taxon>Gammaproteobacteria</taxon>
        <taxon>Enterobacterales</taxon>
        <taxon>Enterobacteriaceae</taxon>
        <taxon>Enterobacter</taxon>
        <taxon>Enterobacter cloacae complex</taxon>
    </lineage>
</organism>
<dbReference type="Gene3D" id="3.40.1170.60">
    <property type="match status" value="1"/>
</dbReference>
<name>A0A0H3CU53_ENTCC</name>
<dbReference type="InterPro" id="IPR024728">
    <property type="entry name" value="PolY_HhH_motif"/>
</dbReference>
<dbReference type="Proteomes" id="UP000002363">
    <property type="component" value="Plasmid pECL_B"/>
</dbReference>
<dbReference type="CDD" id="cd01700">
    <property type="entry name" value="PolY_Pol_V_umuC"/>
    <property type="match status" value="1"/>
</dbReference>
<evidence type="ECO:0000256" key="1">
    <source>
        <dbReference type="ARBA" id="ARBA00010945"/>
    </source>
</evidence>
<dbReference type="GO" id="GO:0003887">
    <property type="term" value="F:DNA-directed DNA polymerase activity"/>
    <property type="evidence" value="ECO:0007669"/>
    <property type="project" value="TreeGrafter"/>
</dbReference>
<dbReference type="PANTHER" id="PTHR11076">
    <property type="entry name" value="DNA REPAIR POLYMERASE UMUC / TRANSFERASE FAMILY MEMBER"/>
    <property type="match status" value="1"/>
</dbReference>
<dbReference type="OrthoDB" id="9808813at2"/>
<geneLocation type="plasmid" evidence="7 8">
    <name>pECL_B</name>
</geneLocation>
<evidence type="ECO:0000256" key="3">
    <source>
        <dbReference type="ARBA" id="ARBA00023199"/>
    </source>
</evidence>
<dbReference type="PATRIC" id="fig|716541.4.peg.286"/>
<keyword evidence="4" id="KW-0234">DNA repair</keyword>
<keyword evidence="3" id="KW-0741">SOS mutagenesis</keyword>
<keyword evidence="7" id="KW-0614">Plasmid</keyword>
<dbReference type="AlphaFoldDB" id="A0A0H3CU53"/>
<dbReference type="InterPro" id="IPR025188">
    <property type="entry name" value="DUF4113"/>
</dbReference>
<dbReference type="InterPro" id="IPR043502">
    <property type="entry name" value="DNA/RNA_pol_sf"/>
</dbReference>
<dbReference type="KEGG" id="enc:ECL_B105"/>
<dbReference type="PANTHER" id="PTHR11076:SF34">
    <property type="entry name" value="PROTEIN UMUC"/>
    <property type="match status" value="1"/>
</dbReference>
<evidence type="ECO:0000256" key="4">
    <source>
        <dbReference type="ARBA" id="ARBA00023204"/>
    </source>
</evidence>
<evidence type="ECO:0000256" key="5">
    <source>
        <dbReference type="ARBA" id="ARBA00023236"/>
    </source>
</evidence>
<dbReference type="InterPro" id="IPR043128">
    <property type="entry name" value="Rev_trsase/Diguanyl_cyclase"/>
</dbReference>
<dbReference type="PROSITE" id="PS50173">
    <property type="entry name" value="UMUC"/>
    <property type="match status" value="1"/>
</dbReference>
<dbReference type="InterPro" id="IPR050116">
    <property type="entry name" value="DNA_polymerase-Y"/>
</dbReference>
<dbReference type="GO" id="GO:0009432">
    <property type="term" value="P:SOS response"/>
    <property type="evidence" value="ECO:0007669"/>
    <property type="project" value="UniProtKB-KW"/>
</dbReference>
<comment type="similarity">
    <text evidence="1">Belongs to the DNA polymerase type-Y family.</text>
</comment>
<evidence type="ECO:0000256" key="2">
    <source>
        <dbReference type="ARBA" id="ARBA00022763"/>
    </source>
</evidence>
<dbReference type="GO" id="GO:0003684">
    <property type="term" value="F:damaged DNA binding"/>
    <property type="evidence" value="ECO:0007669"/>
    <property type="project" value="InterPro"/>
</dbReference>
<dbReference type="SUPFAM" id="SSF56672">
    <property type="entry name" value="DNA/RNA polymerases"/>
    <property type="match status" value="1"/>
</dbReference>
<keyword evidence="2" id="KW-0227">DNA damage</keyword>
<protein>
    <recommendedName>
        <fullName evidence="6">UmuC domain-containing protein</fullName>
    </recommendedName>
</protein>
<dbReference type="Gene3D" id="3.30.70.270">
    <property type="match status" value="1"/>
</dbReference>
<keyword evidence="8" id="KW-1185">Reference proteome</keyword>
<evidence type="ECO:0000259" key="6">
    <source>
        <dbReference type="PROSITE" id="PS50173"/>
    </source>
</evidence>
<dbReference type="Pfam" id="PF00817">
    <property type="entry name" value="IMS"/>
    <property type="match status" value="1"/>
</dbReference>
<dbReference type="Pfam" id="PF11799">
    <property type="entry name" value="IMS_C"/>
    <property type="match status" value="1"/>
</dbReference>
<dbReference type="NCBIfam" id="NF002955">
    <property type="entry name" value="PRK03609.1"/>
    <property type="match status" value="1"/>
</dbReference>
<sequence length="420" mass="47071">MFLHSDANAFYVSCQTAMEPSLIGKPVIVTTNNDGAIAALNTEAKSLGLKRGQPLFEIQQVIRDNHVRVFSSNFVLYGDFSARFHTTIGESVPRHEIYSCDEVFASLHGMDKLVSFEDFGRELREKVYRHTSLKCGIGIAETKTLCKAATWAAKKYPQTKGVVVISDPARRDRLLALIPVREVWGIGSRLAKRLNEMGIVTALELARMDTRLVRKLMGVVVERTVRELRGEACFGLDTNPPSRKQIIVSRSFGQRTTDLEDVRQAICAFSCQAAEKLRRDRSFAGAVTVFIQNSRHSQAEPYFSAVALEPLPVTQDSRDLIQAAQTALLRIWKPGVHYAKAGVMLSDIGDGREQLDLFSNKQPGRNSKALMQIIDKLNLAERGTIFMAGEGVHRKYKGKQQWLSPCYTTRWKDIPVAWLK</sequence>
<dbReference type="GO" id="GO:0005829">
    <property type="term" value="C:cytosol"/>
    <property type="evidence" value="ECO:0007669"/>
    <property type="project" value="TreeGrafter"/>
</dbReference>
<dbReference type="EnsemblBacteria" id="ADF65067">
    <property type="protein sequence ID" value="ADF65067"/>
    <property type="gene ID" value="ECL_B105"/>
</dbReference>
<dbReference type="InterPro" id="IPR001126">
    <property type="entry name" value="UmuC"/>
</dbReference>
<dbReference type="InterPro" id="IPR017961">
    <property type="entry name" value="DNA_pol_Y-fam_little_finger"/>
</dbReference>
<dbReference type="GO" id="GO:0006281">
    <property type="term" value="P:DNA repair"/>
    <property type="evidence" value="ECO:0007669"/>
    <property type="project" value="UniProtKB-KW"/>
</dbReference>
<accession>A0A0H3CU53</accession>
<dbReference type="Gene3D" id="1.10.150.20">
    <property type="entry name" value="5' to 3' exonuclease, C-terminal subdomain"/>
    <property type="match status" value="1"/>
</dbReference>
<dbReference type="GO" id="GO:0042276">
    <property type="term" value="P:error-prone translesion synthesis"/>
    <property type="evidence" value="ECO:0007669"/>
    <property type="project" value="TreeGrafter"/>
</dbReference>
<dbReference type="RefSeq" id="WP_013087375.1">
    <property type="nucleotide sequence ID" value="NC_014108.1"/>
</dbReference>
<proteinExistence type="inferred from homology"/>
<dbReference type="HOGENOM" id="CLU_012348_3_0_6"/>
<evidence type="ECO:0000313" key="7">
    <source>
        <dbReference type="EMBL" id="ADF65067.1"/>
    </source>
</evidence>
<dbReference type="Pfam" id="PF13438">
    <property type="entry name" value="DUF4113"/>
    <property type="match status" value="1"/>
</dbReference>
<dbReference type="EMBL" id="CP001920">
    <property type="protein sequence ID" value="ADF65067.1"/>
    <property type="molecule type" value="Genomic_DNA"/>
</dbReference>
<feature type="domain" description="UmuC" evidence="6">
    <location>
        <begin position="2"/>
        <end position="187"/>
    </location>
</feature>
<keyword evidence="5" id="KW-0742">SOS response</keyword>